<keyword evidence="11" id="KW-1185">Reference proteome</keyword>
<dbReference type="Gene3D" id="3.50.50.60">
    <property type="entry name" value="FAD/NAD(P)-binding domain"/>
    <property type="match status" value="1"/>
</dbReference>
<evidence type="ECO:0000313" key="10">
    <source>
        <dbReference type="EMBL" id="MCY0964647.1"/>
    </source>
</evidence>
<gene>
    <name evidence="10" type="ORF">OUO13_05580</name>
</gene>
<dbReference type="SUPFAM" id="SSF51905">
    <property type="entry name" value="FAD/NAD(P)-binding domain"/>
    <property type="match status" value="1"/>
</dbReference>
<accession>A0A9X3EBS5</accession>
<dbReference type="RefSeq" id="WP_283172861.1">
    <property type="nucleotide sequence ID" value="NZ_JAPNOA010000018.1"/>
</dbReference>
<feature type="domain" description="FAD dependent oxidoreductase" evidence="9">
    <location>
        <begin position="6"/>
        <end position="339"/>
    </location>
</feature>
<dbReference type="InterPro" id="IPR036188">
    <property type="entry name" value="FAD/NAD-bd_sf"/>
</dbReference>
<evidence type="ECO:0000256" key="8">
    <source>
        <dbReference type="ARBA" id="ARBA00049547"/>
    </source>
</evidence>
<keyword evidence="3" id="KW-0285">Flavoprotein</keyword>
<name>A0A9X3EBS5_9GAMM</name>
<comment type="similarity">
    <text evidence="2">Belongs to the DAMOX/DASOX family.</text>
</comment>
<sequence length="358" mass="39574">MSDRPDVAIAGAGLMGSLLGWRLARQGYRVELFEASPADAPAAAGYTAAAMVAPWSELPVCDPALFDWGKQSLQLWPQLLDDLFADTGERIPMGRKGSLIVAHPADQAELQDFGRYMQRHGQSAATGVHHVDRAAIDELEPQLSSRFREGYFMEHEAHIENRPMLALLQRAILERGGQIHYQSSVQFEGERVLVDGQVRDAGLWIDSCGTGARPWLPELRGVRGEVIWIEAADVHISRPVRLLHPRYHLYLVPKTQGRYILGATEIESDDRSPVSVRSALEMLSALYALCPALAEARVLEMSANLRPALFGHLPVIQRDANRLQVNGLFRHGYLLAPAMLARIQTECDLGLQLAGGRV</sequence>
<proteinExistence type="inferred from homology"/>
<reference evidence="10" key="1">
    <citation type="submission" date="2022-11" db="EMBL/GenBank/DDBJ databases">
        <title>Parathalassolutuus dongxingensis gen. nov., sp. nov., a novel member of family Oceanospirillaceae isolated from a coastal shrimp pond in Guangxi, China.</title>
        <authorList>
            <person name="Chen H."/>
        </authorList>
    </citation>
    <scope>NUCLEOTIDE SEQUENCE</scope>
    <source>
        <strain evidence="10">G-43</strain>
    </source>
</reference>
<dbReference type="Gene3D" id="3.30.9.10">
    <property type="entry name" value="D-Amino Acid Oxidase, subunit A, domain 2"/>
    <property type="match status" value="1"/>
</dbReference>
<comment type="cofactor">
    <cofactor evidence="1">
        <name>FAD</name>
        <dbReference type="ChEBI" id="CHEBI:57692"/>
    </cofactor>
</comment>
<evidence type="ECO:0000256" key="5">
    <source>
        <dbReference type="ARBA" id="ARBA00023002"/>
    </source>
</evidence>
<comment type="caution">
    <text evidence="10">The sequence shown here is derived from an EMBL/GenBank/DDBJ whole genome shotgun (WGS) entry which is preliminary data.</text>
</comment>
<keyword evidence="4" id="KW-0274">FAD</keyword>
<evidence type="ECO:0000256" key="4">
    <source>
        <dbReference type="ARBA" id="ARBA00022827"/>
    </source>
</evidence>
<protein>
    <recommendedName>
        <fullName evidence="7">D-amino-acid oxidase</fullName>
        <ecNumber evidence="6">1.4.3.3</ecNumber>
    </recommendedName>
</protein>
<dbReference type="InterPro" id="IPR023209">
    <property type="entry name" value="DAO"/>
</dbReference>
<dbReference type="Proteomes" id="UP001150830">
    <property type="component" value="Unassembled WGS sequence"/>
</dbReference>
<evidence type="ECO:0000256" key="1">
    <source>
        <dbReference type="ARBA" id="ARBA00001974"/>
    </source>
</evidence>
<comment type="catalytic activity">
    <reaction evidence="8">
        <text>a D-alpha-amino acid + O2 + H2O = a 2-oxocarboxylate + H2O2 + NH4(+)</text>
        <dbReference type="Rhea" id="RHEA:21816"/>
        <dbReference type="ChEBI" id="CHEBI:15377"/>
        <dbReference type="ChEBI" id="CHEBI:15379"/>
        <dbReference type="ChEBI" id="CHEBI:16240"/>
        <dbReference type="ChEBI" id="CHEBI:28938"/>
        <dbReference type="ChEBI" id="CHEBI:35179"/>
        <dbReference type="ChEBI" id="CHEBI:59871"/>
        <dbReference type="EC" id="1.4.3.3"/>
    </reaction>
    <physiologicalReaction direction="left-to-right" evidence="8">
        <dbReference type="Rhea" id="RHEA:21817"/>
    </physiologicalReaction>
</comment>
<evidence type="ECO:0000256" key="2">
    <source>
        <dbReference type="ARBA" id="ARBA00006730"/>
    </source>
</evidence>
<evidence type="ECO:0000256" key="3">
    <source>
        <dbReference type="ARBA" id="ARBA00022630"/>
    </source>
</evidence>
<dbReference type="AlphaFoldDB" id="A0A9X3EBS5"/>
<keyword evidence="5" id="KW-0560">Oxidoreductase</keyword>
<dbReference type="EC" id="1.4.3.3" evidence="6"/>
<dbReference type="PANTHER" id="PTHR11530:SF11">
    <property type="entry name" value="D-ASPARTATE OXIDASE"/>
    <property type="match status" value="1"/>
</dbReference>
<dbReference type="Pfam" id="PF01266">
    <property type="entry name" value="DAO"/>
    <property type="match status" value="1"/>
</dbReference>
<evidence type="ECO:0000256" key="6">
    <source>
        <dbReference type="ARBA" id="ARBA00039101"/>
    </source>
</evidence>
<dbReference type="GO" id="GO:0046416">
    <property type="term" value="P:D-amino acid metabolic process"/>
    <property type="evidence" value="ECO:0007669"/>
    <property type="project" value="InterPro"/>
</dbReference>
<dbReference type="EMBL" id="JAPNOA010000018">
    <property type="protein sequence ID" value="MCY0964647.1"/>
    <property type="molecule type" value="Genomic_DNA"/>
</dbReference>
<evidence type="ECO:0000256" key="7">
    <source>
        <dbReference type="ARBA" id="ARBA00039751"/>
    </source>
</evidence>
<dbReference type="GO" id="GO:0071949">
    <property type="term" value="F:FAD binding"/>
    <property type="evidence" value="ECO:0007669"/>
    <property type="project" value="InterPro"/>
</dbReference>
<evidence type="ECO:0000313" key="11">
    <source>
        <dbReference type="Proteomes" id="UP001150830"/>
    </source>
</evidence>
<dbReference type="PANTHER" id="PTHR11530">
    <property type="entry name" value="D-AMINO ACID OXIDASE"/>
    <property type="match status" value="1"/>
</dbReference>
<evidence type="ECO:0000259" key="9">
    <source>
        <dbReference type="Pfam" id="PF01266"/>
    </source>
</evidence>
<dbReference type="InterPro" id="IPR006076">
    <property type="entry name" value="FAD-dep_OxRdtase"/>
</dbReference>
<dbReference type="GO" id="GO:0003884">
    <property type="term" value="F:D-amino-acid oxidase activity"/>
    <property type="evidence" value="ECO:0007669"/>
    <property type="project" value="UniProtKB-EC"/>
</dbReference>
<organism evidence="10 11">
    <name type="scientific">Parathalassolituus penaei</name>
    <dbReference type="NCBI Taxonomy" id="2997323"/>
    <lineage>
        <taxon>Bacteria</taxon>
        <taxon>Pseudomonadati</taxon>
        <taxon>Pseudomonadota</taxon>
        <taxon>Gammaproteobacteria</taxon>
        <taxon>Oceanospirillales</taxon>
        <taxon>Oceanospirillaceae</taxon>
        <taxon>Parathalassolituus</taxon>
    </lineage>
</organism>